<keyword evidence="3" id="KW-0614">Plasmid</keyword>
<protein>
    <submittedName>
        <fullName evidence="3">Uncharacterized protein</fullName>
    </submittedName>
</protein>
<organism evidence="3 4">
    <name type="scientific">Burkholderia vietnamiensis (strain G4 / LMG 22486)</name>
    <name type="common">Burkholderia cepacia (strain R1808)</name>
    <dbReference type="NCBI Taxonomy" id="269482"/>
    <lineage>
        <taxon>Bacteria</taxon>
        <taxon>Pseudomonadati</taxon>
        <taxon>Pseudomonadota</taxon>
        <taxon>Betaproteobacteria</taxon>
        <taxon>Burkholderiales</taxon>
        <taxon>Burkholderiaceae</taxon>
        <taxon>Burkholderia</taxon>
        <taxon>Burkholderia cepacia complex</taxon>
    </lineage>
</organism>
<evidence type="ECO:0000256" key="1">
    <source>
        <dbReference type="SAM" id="MobiDB-lite"/>
    </source>
</evidence>
<feature type="region of interest" description="Disordered" evidence="1">
    <location>
        <begin position="173"/>
        <end position="223"/>
    </location>
</feature>
<feature type="compositionally biased region" description="Polar residues" evidence="1">
    <location>
        <begin position="146"/>
        <end position="161"/>
    </location>
</feature>
<feature type="region of interest" description="Disordered" evidence="1">
    <location>
        <begin position="268"/>
        <end position="322"/>
    </location>
</feature>
<sequence>MNDAIDTIRFSEDSDHDDERDPEDLARAQPTGGGPAKPHKPFPLMKLMGGIGAVSVVLVVGAVGLAKVLQQPKQSQDQFGSVPQPQMGAGASVPPPLAQIGAPCAPNGLIAQAATGRAFCMSGVWAQENSPGTLTPQGQAPLPQGQYAQQAASSMPPQGQQIAATVPNAPVGSQFASTQQQAGNEANPIGPVPHRAGPSDAAQPAQTGGASGQQAAANTAAVDHAPQAASADVATQLAAMQATIAELQKQLAGRGARPVVKSAVHVKKEAQKAAPVQAATGEDAEQGDGEATTATVTHREKVTRAKPHAKKTASSGDKGKPDTSYVVTGMIGTRAFITKKGGNDVNPDSTVAVGDTLDDGRKVLSVDPKTKRVWLSGNQYISTGNAGGDE</sequence>
<feature type="compositionally biased region" description="Basic and acidic residues" evidence="1">
    <location>
        <begin position="9"/>
        <end position="26"/>
    </location>
</feature>
<feature type="compositionally biased region" description="Low complexity" evidence="1">
    <location>
        <begin position="201"/>
        <end position="221"/>
    </location>
</feature>
<dbReference type="AlphaFoldDB" id="A4JVE0"/>
<evidence type="ECO:0000256" key="2">
    <source>
        <dbReference type="SAM" id="Phobius"/>
    </source>
</evidence>
<gene>
    <name evidence="3" type="ordered locus">Bcep1808_7366</name>
</gene>
<dbReference type="Proteomes" id="UP000002287">
    <property type="component" value="Plasmid pBVIE03"/>
</dbReference>
<feature type="compositionally biased region" description="Polar residues" evidence="1">
    <location>
        <begin position="71"/>
        <end position="84"/>
    </location>
</feature>
<accession>A4JVE0</accession>
<evidence type="ECO:0000313" key="4">
    <source>
        <dbReference type="Proteomes" id="UP000002287"/>
    </source>
</evidence>
<feature type="transmembrane region" description="Helical" evidence="2">
    <location>
        <begin position="47"/>
        <end position="69"/>
    </location>
</feature>
<keyword evidence="2" id="KW-1133">Transmembrane helix</keyword>
<feature type="region of interest" description="Disordered" evidence="1">
    <location>
        <begin position="71"/>
        <end position="92"/>
    </location>
</feature>
<reference evidence="3 4" key="1">
    <citation type="submission" date="2007-03" db="EMBL/GenBank/DDBJ databases">
        <title>Complete sequence of plasmid pBVIE03 of Burkholderia vietnamiensis G4.</title>
        <authorList>
            <consortium name="US DOE Joint Genome Institute"/>
            <person name="Copeland A."/>
            <person name="Lucas S."/>
            <person name="Lapidus A."/>
            <person name="Barry K."/>
            <person name="Detter J.C."/>
            <person name="Glavina del Rio T."/>
            <person name="Hammon N."/>
            <person name="Israni S."/>
            <person name="Dalin E."/>
            <person name="Tice H."/>
            <person name="Pitluck S."/>
            <person name="Chain P."/>
            <person name="Malfatti S."/>
            <person name="Shin M."/>
            <person name="Vergez L."/>
            <person name="Schmutz J."/>
            <person name="Larimer F."/>
            <person name="Land M."/>
            <person name="Hauser L."/>
            <person name="Kyrpides N."/>
            <person name="Tiedje J."/>
            <person name="Richardson P."/>
        </authorList>
    </citation>
    <scope>NUCLEOTIDE SEQUENCE [LARGE SCALE GENOMIC DNA]</scope>
    <source>
        <strain evidence="4">G4 / LMG 22486</strain>
        <plasmid evidence="3 4">pBVIE03</plasmid>
    </source>
</reference>
<dbReference type="EMBL" id="CP000619">
    <property type="protein sequence ID" value="ABO60243.1"/>
    <property type="molecule type" value="Genomic_DNA"/>
</dbReference>
<feature type="region of interest" description="Disordered" evidence="1">
    <location>
        <begin position="131"/>
        <end position="161"/>
    </location>
</feature>
<keyword evidence="2" id="KW-0472">Membrane</keyword>
<geneLocation type="plasmid" evidence="3 4">
    <name>pBVIE03</name>
</geneLocation>
<proteinExistence type="predicted"/>
<dbReference type="KEGG" id="bvi:Bcep1808_7366"/>
<feature type="compositionally biased region" description="Polar residues" evidence="1">
    <location>
        <begin position="174"/>
        <end position="184"/>
    </location>
</feature>
<name>A4JVE0_BURVG</name>
<dbReference type="HOGENOM" id="CLU_707287_0_0_4"/>
<keyword evidence="2" id="KW-0812">Transmembrane</keyword>
<evidence type="ECO:0000313" key="3">
    <source>
        <dbReference type="EMBL" id="ABO60243.1"/>
    </source>
</evidence>
<feature type="region of interest" description="Disordered" evidence="1">
    <location>
        <begin position="1"/>
        <end position="40"/>
    </location>
</feature>